<dbReference type="EMBL" id="JASSZA010000002">
    <property type="protein sequence ID" value="KAK2117809.1"/>
    <property type="molecule type" value="Genomic_DNA"/>
</dbReference>
<protein>
    <submittedName>
        <fullName evidence="2">Uncharacterized protein</fullName>
    </submittedName>
</protein>
<evidence type="ECO:0000256" key="1">
    <source>
        <dbReference type="SAM" id="MobiDB-lite"/>
    </source>
</evidence>
<proteinExistence type="predicted"/>
<feature type="compositionally biased region" description="Basic and acidic residues" evidence="1">
    <location>
        <begin position="14"/>
        <end position="26"/>
    </location>
</feature>
<sequence length="186" mass="21291">MPDSAQLAATPNPSDRRPERCHHRENGGIQQQTVPRPKNSTRRNSSRVLYIAGSLRVTPAGGVAQDNIRFGATNGAVAEKMSTLGKERFWDREIRCNKCCDRKLHRSALLEKKPTKRRVLRPESANEKLPAEFTYGCFAWDPQIRQTRGLGPSTLRKWEMAYQHKYCFWLDGAVHEHPLALRNELQ</sequence>
<gene>
    <name evidence="2" type="ORF">P7K49_004696</name>
</gene>
<dbReference type="Proteomes" id="UP001266305">
    <property type="component" value="Unassembled WGS sequence"/>
</dbReference>
<accession>A0ABQ9W865</accession>
<feature type="region of interest" description="Disordered" evidence="1">
    <location>
        <begin position="1"/>
        <end position="44"/>
    </location>
</feature>
<comment type="caution">
    <text evidence="2">The sequence shown here is derived from an EMBL/GenBank/DDBJ whole genome shotgun (WGS) entry which is preliminary data.</text>
</comment>
<reference evidence="2 3" key="1">
    <citation type="submission" date="2023-05" db="EMBL/GenBank/DDBJ databases">
        <title>B98-5 Cell Line De Novo Hybrid Assembly: An Optical Mapping Approach.</title>
        <authorList>
            <person name="Kananen K."/>
            <person name="Auerbach J.A."/>
            <person name="Kautto E."/>
            <person name="Blachly J.S."/>
        </authorList>
    </citation>
    <scope>NUCLEOTIDE SEQUENCE [LARGE SCALE GENOMIC DNA]</scope>
    <source>
        <strain evidence="2">B95-8</strain>
        <tissue evidence="2">Cell line</tissue>
    </source>
</reference>
<evidence type="ECO:0000313" key="3">
    <source>
        <dbReference type="Proteomes" id="UP001266305"/>
    </source>
</evidence>
<evidence type="ECO:0000313" key="2">
    <source>
        <dbReference type="EMBL" id="KAK2117809.1"/>
    </source>
</evidence>
<feature type="non-terminal residue" evidence="2">
    <location>
        <position position="186"/>
    </location>
</feature>
<organism evidence="2 3">
    <name type="scientific">Saguinus oedipus</name>
    <name type="common">Cotton-top tamarin</name>
    <name type="synonym">Oedipomidas oedipus</name>
    <dbReference type="NCBI Taxonomy" id="9490"/>
    <lineage>
        <taxon>Eukaryota</taxon>
        <taxon>Metazoa</taxon>
        <taxon>Chordata</taxon>
        <taxon>Craniata</taxon>
        <taxon>Vertebrata</taxon>
        <taxon>Euteleostomi</taxon>
        <taxon>Mammalia</taxon>
        <taxon>Eutheria</taxon>
        <taxon>Euarchontoglires</taxon>
        <taxon>Primates</taxon>
        <taxon>Haplorrhini</taxon>
        <taxon>Platyrrhini</taxon>
        <taxon>Cebidae</taxon>
        <taxon>Callitrichinae</taxon>
        <taxon>Saguinus</taxon>
    </lineage>
</organism>
<keyword evidence="3" id="KW-1185">Reference proteome</keyword>
<name>A0ABQ9W865_SAGOE</name>